<dbReference type="GeneID" id="110751773"/>
<dbReference type="AlphaFoldDB" id="A0A6P5S278"/>
<reference evidence="5" key="1">
    <citation type="submission" date="2025-08" db="UniProtKB">
        <authorList>
            <consortium name="RefSeq"/>
        </authorList>
    </citation>
    <scope>IDENTIFICATION</scope>
</reference>
<evidence type="ECO:0000313" key="4">
    <source>
        <dbReference type="Proteomes" id="UP000515124"/>
    </source>
</evidence>
<dbReference type="GO" id="GO:0035251">
    <property type="term" value="F:UDP-glucosyltransferase activity"/>
    <property type="evidence" value="ECO:0007669"/>
    <property type="project" value="InterPro"/>
</dbReference>
<protein>
    <submittedName>
        <fullName evidence="5">Soyasaponin III rhamnosyltransferase-like</fullName>
    </submittedName>
</protein>
<evidence type="ECO:0000256" key="1">
    <source>
        <dbReference type="ARBA" id="ARBA00009995"/>
    </source>
</evidence>
<keyword evidence="2" id="KW-0328">Glycosyltransferase</keyword>
<organism evidence="4 5">
    <name type="scientific">Prunus avium</name>
    <name type="common">Cherry</name>
    <name type="synonym">Cerasus avium</name>
    <dbReference type="NCBI Taxonomy" id="42229"/>
    <lineage>
        <taxon>Eukaryota</taxon>
        <taxon>Viridiplantae</taxon>
        <taxon>Streptophyta</taxon>
        <taxon>Embryophyta</taxon>
        <taxon>Tracheophyta</taxon>
        <taxon>Spermatophyta</taxon>
        <taxon>Magnoliopsida</taxon>
        <taxon>eudicotyledons</taxon>
        <taxon>Gunneridae</taxon>
        <taxon>Pentapetalae</taxon>
        <taxon>rosids</taxon>
        <taxon>fabids</taxon>
        <taxon>Rosales</taxon>
        <taxon>Rosaceae</taxon>
        <taxon>Amygdaloideae</taxon>
        <taxon>Amygdaleae</taxon>
        <taxon>Prunus</taxon>
    </lineage>
</organism>
<proteinExistence type="inferred from homology"/>
<dbReference type="SUPFAM" id="SSF53756">
    <property type="entry name" value="UDP-Glycosyltransferase/glycogen phosphorylase"/>
    <property type="match status" value="1"/>
</dbReference>
<accession>A0A6P5S278</accession>
<dbReference type="PANTHER" id="PTHR48049:SF57">
    <property type="entry name" value="UDP-GLYCOSYLTRANSFERASE 91C1-LIKE"/>
    <property type="match status" value="1"/>
</dbReference>
<dbReference type="CDD" id="cd03784">
    <property type="entry name" value="GT1_Gtf-like"/>
    <property type="match status" value="1"/>
</dbReference>
<evidence type="ECO:0000256" key="3">
    <source>
        <dbReference type="ARBA" id="ARBA00022679"/>
    </source>
</evidence>
<comment type="similarity">
    <text evidence="1">Belongs to the UDP-glycosyltransferase family.</text>
</comment>
<dbReference type="Pfam" id="PF00201">
    <property type="entry name" value="UDPGT"/>
    <property type="match status" value="1"/>
</dbReference>
<dbReference type="PANTHER" id="PTHR48049">
    <property type="entry name" value="GLYCOSYLTRANSFERASE"/>
    <property type="match status" value="1"/>
</dbReference>
<dbReference type="InterPro" id="IPR002213">
    <property type="entry name" value="UDP_glucos_trans"/>
</dbReference>
<name>A0A6P5S278_PRUAV</name>
<dbReference type="SMR" id="A0A6P5S278"/>
<dbReference type="Gramene" id="Pav_sc0000254.1_g1370.1.br:mrna">
    <property type="protein sequence ID" value="Pav_sc0000254.1_g1370.1.br:CDS:1"/>
    <property type="gene ID" value="Pav_sc0000254.1_g1370.1.br"/>
</dbReference>
<evidence type="ECO:0000313" key="5">
    <source>
        <dbReference type="RefSeq" id="XP_021807973.1"/>
    </source>
</evidence>
<dbReference type="RefSeq" id="XP_021807973.1">
    <property type="nucleotide sequence ID" value="XM_021952281.1"/>
</dbReference>
<dbReference type="Gene3D" id="3.40.50.2000">
    <property type="entry name" value="Glycogen Phosphorylase B"/>
    <property type="match status" value="2"/>
</dbReference>
<dbReference type="FunFam" id="3.40.50.2000:FF:000037">
    <property type="entry name" value="Glycosyltransferase"/>
    <property type="match status" value="1"/>
</dbReference>
<dbReference type="KEGG" id="pavi:110751773"/>
<keyword evidence="3" id="KW-0808">Transferase</keyword>
<dbReference type="Proteomes" id="UP000515124">
    <property type="component" value="Unplaced"/>
</dbReference>
<evidence type="ECO:0000256" key="2">
    <source>
        <dbReference type="ARBA" id="ARBA00022676"/>
    </source>
</evidence>
<sequence length="487" mass="54476">MNTLTAANIQNMGKNLHVVMLPWSAFGHMMPFFQLSMALAKAKVHVSYISTPKNIQRLPKISPDLQPFIHLVSIPFPAFASGFLPEGAEATVDIPFEKIDNFKIAYDLLQQPIKQFIGDQLPDWIIVDFSAHWAVEIGKEFGVPLVYFSVFCAATCVFLTSLESISKANTEDHDVLPSPESLTSPRDFGTFRSTIAYRKHEAVDTHAGFYELNDSGISDSDRHNKILLACQAVAVRSCNEFEGEYLEAYNNKIGKLVIPTGLLPPEQPSAKREISSDGSPNNVIFDWLDKQKPKSVVFVGFGSECKLSKEQVFEIAHGLELSELPFLWALRKPNWANSEADALPPGFVERTSEKGLVCMGWVPQMEILGHPSVGGSLFHSGWGSVIETLQFGHVLVVLPFIIDQPLNARLLVEKDLAVEVKRREDESFCKDDIAKTLRHAMVAEEGEKLRSNARKAAKVFGDHKLHQDHYLGQFVHYLKNNVTRRSF</sequence>
<gene>
    <name evidence="5" type="primary">LOC110751773</name>
</gene>
<dbReference type="InterPro" id="IPR050481">
    <property type="entry name" value="UDP-glycosyltransf_plant"/>
</dbReference>
<keyword evidence="4" id="KW-1185">Reference proteome</keyword>